<evidence type="ECO:0000313" key="1">
    <source>
        <dbReference type="EMBL" id="BAT79066.1"/>
    </source>
</evidence>
<dbReference type="AlphaFoldDB" id="A0A0S3RET9"/>
<name>A0A0S3RET9_PHAAN</name>
<evidence type="ECO:0000313" key="2">
    <source>
        <dbReference type="Proteomes" id="UP000291084"/>
    </source>
</evidence>
<feature type="non-terminal residue" evidence="1">
    <location>
        <position position="81"/>
    </location>
</feature>
<dbReference type="Proteomes" id="UP000291084">
    <property type="component" value="Chromosome 2"/>
</dbReference>
<reference evidence="1 2" key="1">
    <citation type="journal article" date="2015" name="Sci. Rep.">
        <title>The power of single molecule real-time sequencing technology in the de novo assembly of a eukaryotic genome.</title>
        <authorList>
            <person name="Sakai H."/>
            <person name="Naito K."/>
            <person name="Ogiso-Tanaka E."/>
            <person name="Takahashi Y."/>
            <person name="Iseki K."/>
            <person name="Muto C."/>
            <person name="Satou K."/>
            <person name="Teruya K."/>
            <person name="Shiroma A."/>
            <person name="Shimoji M."/>
            <person name="Hirano T."/>
            <person name="Itoh T."/>
            <person name="Kaga A."/>
            <person name="Tomooka N."/>
        </authorList>
    </citation>
    <scope>NUCLEOTIDE SEQUENCE [LARGE SCALE GENOMIC DNA]</scope>
    <source>
        <strain evidence="2">cv. Shumari</strain>
    </source>
</reference>
<dbReference type="EMBL" id="AP015035">
    <property type="protein sequence ID" value="BAT79066.1"/>
    <property type="molecule type" value="Genomic_DNA"/>
</dbReference>
<organism evidence="1 2">
    <name type="scientific">Vigna angularis var. angularis</name>
    <dbReference type="NCBI Taxonomy" id="157739"/>
    <lineage>
        <taxon>Eukaryota</taxon>
        <taxon>Viridiplantae</taxon>
        <taxon>Streptophyta</taxon>
        <taxon>Embryophyta</taxon>
        <taxon>Tracheophyta</taxon>
        <taxon>Spermatophyta</taxon>
        <taxon>Magnoliopsida</taxon>
        <taxon>eudicotyledons</taxon>
        <taxon>Gunneridae</taxon>
        <taxon>Pentapetalae</taxon>
        <taxon>rosids</taxon>
        <taxon>fabids</taxon>
        <taxon>Fabales</taxon>
        <taxon>Fabaceae</taxon>
        <taxon>Papilionoideae</taxon>
        <taxon>50 kb inversion clade</taxon>
        <taxon>NPAAA clade</taxon>
        <taxon>indigoferoid/millettioid clade</taxon>
        <taxon>Phaseoleae</taxon>
        <taxon>Vigna</taxon>
    </lineage>
</organism>
<proteinExistence type="predicted"/>
<gene>
    <name evidence="1" type="primary">Vigan.02G187800</name>
    <name evidence="1" type="ORF">VIGAN_02187800</name>
</gene>
<protein>
    <submittedName>
        <fullName evidence="1">Uncharacterized protein</fullName>
    </submittedName>
</protein>
<accession>A0A0S3RET9</accession>
<keyword evidence="2" id="KW-1185">Reference proteome</keyword>
<sequence>MKFFTHPAKTGSSRHPRKHTNILIWRVTGAFHGGGTSHFEERGVGTSGGSSPRKGFLLLCSCSDENEFYIPIVEIPKALNG</sequence>